<evidence type="ECO:0000259" key="1">
    <source>
        <dbReference type="Pfam" id="PF13566"/>
    </source>
</evidence>
<dbReference type="Pfam" id="PF13566">
    <property type="entry name" value="DUF4130"/>
    <property type="match status" value="1"/>
</dbReference>
<dbReference type="InterPro" id="IPR023875">
    <property type="entry name" value="DNA_repair_put"/>
</dbReference>
<evidence type="ECO:0000313" key="2">
    <source>
        <dbReference type="EMBL" id="SOC79754.1"/>
    </source>
</evidence>
<dbReference type="RefSeq" id="WP_097055465.1">
    <property type="nucleotide sequence ID" value="NZ_OCMF01000001.1"/>
</dbReference>
<feature type="domain" description="DUF4130" evidence="1">
    <location>
        <begin position="87"/>
        <end position="254"/>
    </location>
</feature>
<protein>
    <submittedName>
        <fullName evidence="2">Probable DNA metabolism protein</fullName>
    </submittedName>
</protein>
<dbReference type="NCBIfam" id="TIGR03915">
    <property type="entry name" value="SAM_7_link_chp"/>
    <property type="match status" value="1"/>
</dbReference>
<dbReference type="AlphaFoldDB" id="A0A285X4Q6"/>
<gene>
    <name evidence="2" type="ORF">SAMN06296241_1288</name>
</gene>
<accession>A0A285X4Q6</accession>
<keyword evidence="3" id="KW-1185">Reference proteome</keyword>
<dbReference type="OrthoDB" id="5290748at2"/>
<dbReference type="Proteomes" id="UP000219193">
    <property type="component" value="Unassembled WGS sequence"/>
</dbReference>
<dbReference type="EMBL" id="OCMF01000001">
    <property type="protein sequence ID" value="SOC79754.1"/>
    <property type="molecule type" value="Genomic_DNA"/>
</dbReference>
<proteinExistence type="predicted"/>
<evidence type="ECO:0000313" key="3">
    <source>
        <dbReference type="Proteomes" id="UP000219193"/>
    </source>
</evidence>
<sequence>MEQQVVLSYDGSLEGFLSCVFATYEEKLKVAEILPPGKNMQELFSEAREIITDPEKAKRVWSSLKKKTSAAGLRDVKYAFLSEIDGIEKQLLAMIRYIIAEDAPVDRDFSHPSVLKVAQAAKKVGREKHRMEAFVRFRLTRDAIYFAAIEPDFNVLPLIKNHFRSRYADQKWIIYDLKRNFGLAYDLQNVNFITMDLDPAIGISGAPEAYFHTSEISFQKLWNQYFSSTNIKSRANEKLHVQHLPKRYWKYLTEKNLPEK</sequence>
<reference evidence="3" key="1">
    <citation type="submission" date="2017-09" db="EMBL/GenBank/DDBJ databases">
        <authorList>
            <person name="Varghese N."/>
            <person name="Submissions S."/>
        </authorList>
    </citation>
    <scope>NUCLEOTIDE SEQUENCE [LARGE SCALE GENOMIC DNA]</scope>
    <source>
        <strain evidence="3">CGMCC 1.12641</strain>
    </source>
</reference>
<name>A0A285X4Q6_9FLAO</name>
<dbReference type="InterPro" id="IPR025404">
    <property type="entry name" value="DUF4130"/>
</dbReference>
<organism evidence="2 3">
    <name type="scientific">Salinimicrobium sediminis</name>
    <dbReference type="NCBI Taxonomy" id="1343891"/>
    <lineage>
        <taxon>Bacteria</taxon>
        <taxon>Pseudomonadati</taxon>
        <taxon>Bacteroidota</taxon>
        <taxon>Flavobacteriia</taxon>
        <taxon>Flavobacteriales</taxon>
        <taxon>Flavobacteriaceae</taxon>
        <taxon>Salinimicrobium</taxon>
    </lineage>
</organism>